<sequence>MAAVGQIGEAALAGEGGGAMSLSWPDPASRAPWSGRVGVCGSGSSGAPSAARDRRPPNPSWTLSERSGGGRRSGGKRTPPVGV</sequence>
<evidence type="ECO:0000313" key="3">
    <source>
        <dbReference type="Proteomes" id="UP000479710"/>
    </source>
</evidence>
<organism evidence="2 3">
    <name type="scientific">Oryza meyeriana var. granulata</name>
    <dbReference type="NCBI Taxonomy" id="110450"/>
    <lineage>
        <taxon>Eukaryota</taxon>
        <taxon>Viridiplantae</taxon>
        <taxon>Streptophyta</taxon>
        <taxon>Embryophyta</taxon>
        <taxon>Tracheophyta</taxon>
        <taxon>Spermatophyta</taxon>
        <taxon>Magnoliopsida</taxon>
        <taxon>Liliopsida</taxon>
        <taxon>Poales</taxon>
        <taxon>Poaceae</taxon>
        <taxon>BOP clade</taxon>
        <taxon>Oryzoideae</taxon>
        <taxon>Oryzeae</taxon>
        <taxon>Oryzinae</taxon>
        <taxon>Oryza</taxon>
        <taxon>Oryza meyeriana</taxon>
    </lineage>
</organism>
<evidence type="ECO:0000256" key="1">
    <source>
        <dbReference type="SAM" id="MobiDB-lite"/>
    </source>
</evidence>
<keyword evidence="3" id="KW-1185">Reference proteome</keyword>
<evidence type="ECO:0008006" key="4">
    <source>
        <dbReference type="Google" id="ProtNLM"/>
    </source>
</evidence>
<name>A0A6G1CFB9_9ORYZ</name>
<dbReference type="Proteomes" id="UP000479710">
    <property type="component" value="Unassembled WGS sequence"/>
</dbReference>
<dbReference type="EMBL" id="SPHZ02000009">
    <property type="protein sequence ID" value="KAF0898856.1"/>
    <property type="molecule type" value="Genomic_DNA"/>
</dbReference>
<comment type="caution">
    <text evidence="2">The sequence shown here is derived from an EMBL/GenBank/DDBJ whole genome shotgun (WGS) entry which is preliminary data.</text>
</comment>
<evidence type="ECO:0000313" key="2">
    <source>
        <dbReference type="EMBL" id="KAF0898856.1"/>
    </source>
</evidence>
<proteinExistence type="predicted"/>
<reference evidence="2 3" key="1">
    <citation type="submission" date="2019-11" db="EMBL/GenBank/DDBJ databases">
        <title>Whole genome sequence of Oryza granulata.</title>
        <authorList>
            <person name="Li W."/>
        </authorList>
    </citation>
    <scope>NUCLEOTIDE SEQUENCE [LARGE SCALE GENOMIC DNA]</scope>
    <source>
        <strain evidence="3">cv. Menghai</strain>
        <tissue evidence="2">Leaf</tissue>
    </source>
</reference>
<feature type="region of interest" description="Disordered" evidence="1">
    <location>
        <begin position="13"/>
        <end position="83"/>
    </location>
</feature>
<accession>A0A6G1CFB9</accession>
<gene>
    <name evidence="2" type="ORF">E2562_011919</name>
</gene>
<protein>
    <recommendedName>
        <fullName evidence="4">DUF834 domain-containing protein</fullName>
    </recommendedName>
</protein>
<dbReference type="AlphaFoldDB" id="A0A6G1CFB9"/>